<accession>A8LPT7</accession>
<evidence type="ECO:0000313" key="7">
    <source>
        <dbReference type="Proteomes" id="UP000006833"/>
    </source>
</evidence>
<dbReference type="CDD" id="cd09994">
    <property type="entry name" value="HDAC_AcuC_like"/>
    <property type="match status" value="1"/>
</dbReference>
<feature type="domain" description="Histone deacetylase" evidence="5">
    <location>
        <begin position="20"/>
        <end position="306"/>
    </location>
</feature>
<dbReference type="SUPFAM" id="SSF52768">
    <property type="entry name" value="Arginase/deacetylase"/>
    <property type="match status" value="1"/>
</dbReference>
<evidence type="ECO:0000256" key="3">
    <source>
        <dbReference type="ARBA" id="ARBA00020218"/>
    </source>
</evidence>
<dbReference type="GO" id="GO:0040029">
    <property type="term" value="P:epigenetic regulation of gene expression"/>
    <property type="evidence" value="ECO:0007669"/>
    <property type="project" value="TreeGrafter"/>
</dbReference>
<dbReference type="RefSeq" id="WP_012178724.1">
    <property type="nucleotide sequence ID" value="NC_009952.1"/>
</dbReference>
<dbReference type="Gene3D" id="3.40.800.20">
    <property type="entry name" value="Histone deacetylase domain"/>
    <property type="match status" value="1"/>
</dbReference>
<sequence length="374" mass="39944">MTPLFIGAEIYRNSTYGGWHPLRIPRVSTAMDLSRALGWLPRGQYRVSPRAKPAALHIWHDPAYVAALVQAEADGTVSDAVRARHNLGTPSNPVFGEVFRRPATAAGGSMLAGAILGAGPGVVYHPAGGTHHGLPDRANGFCYLNDPVLAMLSLRQAGLRRIAYVDIDAHHCDGVAVAFRGDPDVLMISVHEEKRWPFTGGLEETEGGSALNLPVPRGLNDAEMAFIRDALIVPAVAAFAPEAIVLQCGADAVEEDPLSRLALSNNAHWAVVSALGALTDRYLVLGGGGYNPWTVGRLWAGVWATLNALEIPERLPPEAEAVQRGLSWAGAKMTRMPEPALFTTLRDAPRPGPVRDMLRARVAVLQARSAVLVG</sequence>
<dbReference type="InterPro" id="IPR000286">
    <property type="entry name" value="HDACs"/>
</dbReference>
<dbReference type="PANTHER" id="PTHR10625:SF10">
    <property type="entry name" value="HISTONE DEACETYLASE HDAC1"/>
    <property type="match status" value="1"/>
</dbReference>
<dbReference type="STRING" id="398580.Dshi_2054"/>
<comment type="pathway">
    <text evidence="1">Ketone degradation; acetoin degradation.</text>
</comment>
<dbReference type="Pfam" id="PF00850">
    <property type="entry name" value="Hist_deacetyl"/>
    <property type="match status" value="1"/>
</dbReference>
<gene>
    <name evidence="6" type="ordered locus">Dshi_2054</name>
</gene>
<dbReference type="PRINTS" id="PR01270">
    <property type="entry name" value="HDASUPER"/>
</dbReference>
<dbReference type="UniPathway" id="UPA00040"/>
<evidence type="ECO:0000259" key="5">
    <source>
        <dbReference type="Pfam" id="PF00850"/>
    </source>
</evidence>
<dbReference type="EMBL" id="CP000830">
    <property type="protein sequence ID" value="ABV93791.1"/>
    <property type="molecule type" value="Genomic_DNA"/>
</dbReference>
<keyword evidence="4" id="KW-0006">Acetoin catabolism</keyword>
<dbReference type="OrthoDB" id="9808367at2"/>
<reference evidence="7" key="1">
    <citation type="journal article" date="2010" name="ISME J.">
        <title>The complete genome sequence of the algal symbiont Dinoroseobacter shibae: a hitchhiker's guide to life in the sea.</title>
        <authorList>
            <person name="Wagner-Dobler I."/>
            <person name="Ballhausen B."/>
            <person name="Berger M."/>
            <person name="Brinkhoff T."/>
            <person name="Buchholz I."/>
            <person name="Bunk B."/>
            <person name="Cypionka H."/>
            <person name="Daniel R."/>
            <person name="Drepper T."/>
            <person name="Gerdts G."/>
            <person name="Hahnke S."/>
            <person name="Han C."/>
            <person name="Jahn D."/>
            <person name="Kalhoefer D."/>
            <person name="Kiss H."/>
            <person name="Klenk H.P."/>
            <person name="Kyrpides N."/>
            <person name="Liebl W."/>
            <person name="Liesegang H."/>
            <person name="Meincke L."/>
            <person name="Pati A."/>
            <person name="Petersen J."/>
            <person name="Piekarski T."/>
            <person name="Pommerenke C."/>
            <person name="Pradella S."/>
            <person name="Pukall R."/>
            <person name="Rabus R."/>
            <person name="Stackebrandt E."/>
            <person name="Thole S."/>
            <person name="Thompson L."/>
            <person name="Tielen P."/>
            <person name="Tomasch J."/>
            <person name="von Jan M."/>
            <person name="Wanphrut N."/>
            <person name="Wichels A."/>
            <person name="Zech H."/>
            <person name="Simon M."/>
        </authorList>
    </citation>
    <scope>NUCLEOTIDE SEQUENCE [LARGE SCALE GENOMIC DNA]</scope>
    <source>
        <strain evidence="7">DSM 16493 / NCIMB 14021 / DFL 12</strain>
    </source>
</reference>
<dbReference type="InterPro" id="IPR037138">
    <property type="entry name" value="His_deacetylse_dom_sf"/>
</dbReference>
<dbReference type="Proteomes" id="UP000006833">
    <property type="component" value="Chromosome"/>
</dbReference>
<dbReference type="PANTHER" id="PTHR10625">
    <property type="entry name" value="HISTONE DEACETYLASE HDAC1-RELATED"/>
    <property type="match status" value="1"/>
</dbReference>
<dbReference type="HOGENOM" id="CLU_007727_8_0_5"/>
<evidence type="ECO:0000256" key="1">
    <source>
        <dbReference type="ARBA" id="ARBA00005101"/>
    </source>
</evidence>
<dbReference type="InterPro" id="IPR023696">
    <property type="entry name" value="Ureohydrolase_dom_sf"/>
</dbReference>
<evidence type="ECO:0000313" key="6">
    <source>
        <dbReference type="EMBL" id="ABV93791.1"/>
    </source>
</evidence>
<dbReference type="InterPro" id="IPR023801">
    <property type="entry name" value="His_deacetylse_dom"/>
</dbReference>
<dbReference type="GO" id="GO:0004407">
    <property type="term" value="F:histone deacetylase activity"/>
    <property type="evidence" value="ECO:0007669"/>
    <property type="project" value="TreeGrafter"/>
</dbReference>
<name>A8LPT7_DINSH</name>
<dbReference type="eggNOG" id="COG0123">
    <property type="taxonomic scope" value="Bacteria"/>
</dbReference>
<dbReference type="AlphaFoldDB" id="A8LPT7"/>
<proteinExistence type="inferred from homology"/>
<organism evidence="6 7">
    <name type="scientific">Dinoroseobacter shibae (strain DSM 16493 / NCIMB 14021 / DFL 12)</name>
    <dbReference type="NCBI Taxonomy" id="398580"/>
    <lineage>
        <taxon>Bacteria</taxon>
        <taxon>Pseudomonadati</taxon>
        <taxon>Pseudomonadota</taxon>
        <taxon>Alphaproteobacteria</taxon>
        <taxon>Rhodobacterales</taxon>
        <taxon>Roseobacteraceae</taxon>
        <taxon>Dinoroseobacter</taxon>
    </lineage>
</organism>
<evidence type="ECO:0000256" key="2">
    <source>
        <dbReference type="ARBA" id="ARBA00005947"/>
    </source>
</evidence>
<evidence type="ECO:0000256" key="4">
    <source>
        <dbReference type="ARBA" id="ARBA00022627"/>
    </source>
</evidence>
<dbReference type="GO" id="GO:0045150">
    <property type="term" value="P:acetoin catabolic process"/>
    <property type="evidence" value="ECO:0007669"/>
    <property type="project" value="UniProtKB-UniPathway"/>
</dbReference>
<comment type="similarity">
    <text evidence="2">Belongs to the histone deacetylase family.</text>
</comment>
<dbReference type="KEGG" id="dsh:Dshi_2054"/>
<dbReference type="InterPro" id="IPR003085">
    <property type="entry name" value="AcuC"/>
</dbReference>
<keyword evidence="7" id="KW-1185">Reference proteome</keyword>
<protein>
    <recommendedName>
        <fullName evidence="3">Acetoin utilization protein AcuC</fullName>
    </recommendedName>
</protein>